<name>A0AAJ1RZD2_9MYCO</name>
<protein>
    <submittedName>
        <fullName evidence="1">DUF5403 family protein</fullName>
    </submittedName>
</protein>
<dbReference type="AlphaFoldDB" id="A0AAJ1RZD2"/>
<reference evidence="1" key="1">
    <citation type="submission" date="2023-06" db="EMBL/GenBank/DDBJ databases">
        <title>Identification of two novel mycobacterium reveal diversities and complexities of Mycobacterium gordonae clade.</title>
        <authorList>
            <person name="Matsumoto Y."/>
            <person name="Nakamura S."/>
            <person name="Motooka D."/>
            <person name="Fukushima K."/>
        </authorList>
    </citation>
    <scope>NUCLEOTIDE SEQUENCE</scope>
    <source>
        <strain evidence="1">TY812</strain>
    </source>
</reference>
<organism evidence="1 2">
    <name type="scientific">Mycobacterium paragordonae</name>
    <dbReference type="NCBI Taxonomy" id="1389713"/>
    <lineage>
        <taxon>Bacteria</taxon>
        <taxon>Bacillati</taxon>
        <taxon>Actinomycetota</taxon>
        <taxon>Actinomycetes</taxon>
        <taxon>Mycobacteriales</taxon>
        <taxon>Mycobacteriaceae</taxon>
        <taxon>Mycobacterium</taxon>
    </lineage>
</organism>
<dbReference type="Pfam" id="PF17395">
    <property type="entry name" value="DUF5403"/>
    <property type="match status" value="1"/>
</dbReference>
<evidence type="ECO:0000313" key="1">
    <source>
        <dbReference type="EMBL" id="MDP7733642.1"/>
    </source>
</evidence>
<dbReference type="EMBL" id="JAUFSA010000001">
    <property type="protein sequence ID" value="MDP7733642.1"/>
    <property type="molecule type" value="Genomic_DNA"/>
</dbReference>
<proteinExistence type="predicted"/>
<dbReference type="Proteomes" id="UP001229081">
    <property type="component" value="Unassembled WGS sequence"/>
</dbReference>
<sequence>MAKIIGLKAMNTLVSHMEGVRAAVHEEAEEGGRRAKANLASARTSTKWHKIHGPDHLTKVEVEQGEVDSFFSLIAPNPMAIEFGHAPSGVFGPGGEMGHIQTKAPHGLYILTHAAMLSGLNFVPATGRSGKG</sequence>
<accession>A0AAJ1RZD2</accession>
<evidence type="ECO:0000313" key="2">
    <source>
        <dbReference type="Proteomes" id="UP001229081"/>
    </source>
</evidence>
<dbReference type="InterPro" id="IPR039452">
    <property type="entry name" value="DUF5403"/>
</dbReference>
<dbReference type="RefSeq" id="WP_306254548.1">
    <property type="nucleotide sequence ID" value="NZ_JAUFSA010000001.1"/>
</dbReference>
<gene>
    <name evidence="1" type="ORF">QXL92_02575</name>
</gene>
<comment type="caution">
    <text evidence="1">The sequence shown here is derived from an EMBL/GenBank/DDBJ whole genome shotgun (WGS) entry which is preliminary data.</text>
</comment>